<evidence type="ECO:0000313" key="2">
    <source>
        <dbReference type="Proteomes" id="UP001058074"/>
    </source>
</evidence>
<organism evidence="1 2">
    <name type="scientific">Inconstantimicrobium mannanitabidum</name>
    <dbReference type="NCBI Taxonomy" id="1604901"/>
    <lineage>
        <taxon>Bacteria</taxon>
        <taxon>Bacillati</taxon>
        <taxon>Bacillota</taxon>
        <taxon>Clostridia</taxon>
        <taxon>Eubacteriales</taxon>
        <taxon>Clostridiaceae</taxon>
        <taxon>Inconstantimicrobium</taxon>
    </lineage>
</organism>
<name>A0ACB5RHL6_9CLOT</name>
<proteinExistence type="predicted"/>
<accession>A0ACB5RHL6</accession>
<gene>
    <name evidence="1" type="ORF">rsdtw13_38530</name>
</gene>
<dbReference type="EMBL" id="BROD01000001">
    <property type="protein sequence ID" value="GKX68595.1"/>
    <property type="molecule type" value="Genomic_DNA"/>
</dbReference>
<protein>
    <submittedName>
        <fullName evidence="1">Uncharacterized protein</fullName>
    </submittedName>
</protein>
<sequence length="199" mass="23023">MKKFFENLLILILSSIVALIINYYLTSKIVFNLVSINDFIIKPFSIILIIFQIVCIFCITQFIIYKTIDETTLKVFYICYFLMLIPSLFGRNFFKIRIYNLNPLLLLDQLKSFDSVITAILNVILFMPIGYLFKNKKFGTLIAIMLPVEFMIESTQLIFKVGVFDVDDIILNIIGISLGYLLTQKFISESSDDKNDIDS</sequence>
<evidence type="ECO:0000313" key="1">
    <source>
        <dbReference type="EMBL" id="GKX68595.1"/>
    </source>
</evidence>
<dbReference type="Proteomes" id="UP001058074">
    <property type="component" value="Unassembled WGS sequence"/>
</dbReference>
<comment type="caution">
    <text evidence="1">The sequence shown here is derived from an EMBL/GenBank/DDBJ whole genome shotgun (WGS) entry which is preliminary data.</text>
</comment>
<reference evidence="1" key="1">
    <citation type="journal article" date="2025" name="Int. J. Syst. Evol. Microbiol.">
        <title>Inconstantimicrobium mannanitabidum sp. nov., a novel member of the family Clostridiaceae isolated from anoxic soil under the treatment of reductive soil disinfestation.</title>
        <authorList>
            <person name="Ueki A."/>
            <person name="Tonouchi A."/>
            <person name="Honma S."/>
            <person name="Kaku N."/>
            <person name="Ueki K."/>
        </authorList>
    </citation>
    <scope>NUCLEOTIDE SEQUENCE</scope>
    <source>
        <strain evidence="1">TW13</strain>
    </source>
</reference>
<keyword evidence="2" id="KW-1185">Reference proteome</keyword>